<accession>A0A4C1Y778</accession>
<reference evidence="1 2" key="1">
    <citation type="journal article" date="2019" name="Commun. Biol.">
        <title>The bagworm genome reveals a unique fibroin gene that provides high tensile strength.</title>
        <authorList>
            <person name="Kono N."/>
            <person name="Nakamura H."/>
            <person name="Ohtoshi R."/>
            <person name="Tomita M."/>
            <person name="Numata K."/>
            <person name="Arakawa K."/>
        </authorList>
    </citation>
    <scope>NUCLEOTIDE SEQUENCE [LARGE SCALE GENOMIC DNA]</scope>
</reference>
<keyword evidence="2" id="KW-1185">Reference proteome</keyword>
<evidence type="ECO:0000313" key="2">
    <source>
        <dbReference type="Proteomes" id="UP000299102"/>
    </source>
</evidence>
<gene>
    <name evidence="1" type="ORF">EVAR_57714_1</name>
</gene>
<dbReference type="Proteomes" id="UP000299102">
    <property type="component" value="Unassembled WGS sequence"/>
</dbReference>
<proteinExistence type="predicted"/>
<comment type="caution">
    <text evidence="1">The sequence shown here is derived from an EMBL/GenBank/DDBJ whole genome shotgun (WGS) entry which is preliminary data.</text>
</comment>
<sequence length="735" mass="85280">MFKKNVPENKVTVYQEFDDSKNIVYYDWIFEKEEYQGKDGKEKVVYGKRLPALVYYRRAWKRKTPPLDMNAGIILFYGKRQARALVYYRERGNGKDTSTIDILWVCFTVRGYARACIHMERTTYIGLLYGVEAGPRSVYQESVERKDTRPLDRNLHNCFYGTRLSPRLVYYRRAETESVETEKHSTIRHELRIGLLYGTRLSPRSLLQGERGNGKNTRPLDMNYVYRSALRSAAVRGCFSALLYTIGEGNGKDTHHRHGTTYIEAKPALLHTIGERGNGKDTRPLDMNHVYRSALRHELTYMVCFTVRLSPRLVYYESVETWERLDHDMNYVYRSVYGKRLSPRSAYHRRAWKRERHSTIDTEPYIGLLYGERGNGKDARPLDMNYVYRSALRERGNGKDTRPLDMNYVYRSALRYRLSPRSCIPIGAWKGKETRPLDMNYVYRSALRSALRYEAKPALLYTIGERGNGKDTRPLDMNYVYRSALRSALRYEVSPRSVYYRERGNGKDTRPLDMNYVYRSALRRRGNGKDTRPLDMNYVYRSALRYEAKPALLYTIGERGNGKDTRPLDMNYVYRSALRSALRYEAKPALLYTIGERGNGINTQPLERPAGALQCCGPLSSGTERRPLKRARARRLPRSTIPTSIIIDKHAADKHTKLCLGGKDQSEAKNRGGRYGTAANRCSERIKNVKCMATPSQLKCMQLICASRCAIYKLQRDWCIRRSCTLTATYEARLK</sequence>
<dbReference type="EMBL" id="BGZK01001104">
    <property type="protein sequence ID" value="GBP71330.1"/>
    <property type="molecule type" value="Genomic_DNA"/>
</dbReference>
<organism evidence="1 2">
    <name type="scientific">Eumeta variegata</name>
    <name type="common">Bagworm moth</name>
    <name type="synonym">Eumeta japonica</name>
    <dbReference type="NCBI Taxonomy" id="151549"/>
    <lineage>
        <taxon>Eukaryota</taxon>
        <taxon>Metazoa</taxon>
        <taxon>Ecdysozoa</taxon>
        <taxon>Arthropoda</taxon>
        <taxon>Hexapoda</taxon>
        <taxon>Insecta</taxon>
        <taxon>Pterygota</taxon>
        <taxon>Neoptera</taxon>
        <taxon>Endopterygota</taxon>
        <taxon>Lepidoptera</taxon>
        <taxon>Glossata</taxon>
        <taxon>Ditrysia</taxon>
        <taxon>Tineoidea</taxon>
        <taxon>Psychidae</taxon>
        <taxon>Oiketicinae</taxon>
        <taxon>Eumeta</taxon>
    </lineage>
</organism>
<protein>
    <submittedName>
        <fullName evidence="1">Uncharacterized protein</fullName>
    </submittedName>
</protein>
<dbReference type="AlphaFoldDB" id="A0A4C1Y778"/>
<evidence type="ECO:0000313" key="1">
    <source>
        <dbReference type="EMBL" id="GBP71330.1"/>
    </source>
</evidence>
<name>A0A4C1Y778_EUMVA</name>